<dbReference type="AlphaFoldDB" id="R3L1C2"/>
<dbReference type="Proteomes" id="UP000013638">
    <property type="component" value="Unassembled WGS sequence"/>
</dbReference>
<accession>R3L1C2</accession>
<reference evidence="1 2" key="1">
    <citation type="submission" date="2013-02" db="EMBL/GenBank/DDBJ databases">
        <title>The Genome Sequence of Enterococcus faecalis ATCC_6055.</title>
        <authorList>
            <consortium name="The Broad Institute Genome Sequencing Platform"/>
            <consortium name="The Broad Institute Genome Sequencing Center for Infectious Disease"/>
            <person name="Earl A.M."/>
            <person name="Gilmore M.S."/>
            <person name="Lebreton F."/>
            <person name="Walker B."/>
            <person name="Young S.K."/>
            <person name="Zeng Q."/>
            <person name="Gargeya S."/>
            <person name="Fitzgerald M."/>
            <person name="Haas B."/>
            <person name="Abouelleil A."/>
            <person name="Alvarado L."/>
            <person name="Arachchi H.M."/>
            <person name="Berlin A.M."/>
            <person name="Chapman S.B."/>
            <person name="Dewar J."/>
            <person name="Goldberg J."/>
            <person name="Griggs A."/>
            <person name="Gujja S."/>
            <person name="Hansen M."/>
            <person name="Howarth C."/>
            <person name="Imamovic A."/>
            <person name="Larimer J."/>
            <person name="McCowan C."/>
            <person name="Murphy C."/>
            <person name="Neiman D."/>
            <person name="Pearson M."/>
            <person name="Priest M."/>
            <person name="Roberts A."/>
            <person name="Saif S."/>
            <person name="Shea T."/>
            <person name="Sisk P."/>
            <person name="Sykes S."/>
            <person name="Wortman J."/>
            <person name="Nusbaum C."/>
            <person name="Birren B."/>
        </authorList>
    </citation>
    <scope>NUCLEOTIDE SEQUENCE [LARGE SCALE GENOMIC DNA]</scope>
    <source>
        <strain evidence="1 2">ATCC 6055</strain>
    </source>
</reference>
<evidence type="ECO:0000313" key="1">
    <source>
        <dbReference type="EMBL" id="EOK14519.1"/>
    </source>
</evidence>
<protein>
    <submittedName>
        <fullName evidence="1">Uncharacterized protein</fullName>
    </submittedName>
</protein>
<gene>
    <name evidence="1" type="ORF">WOU_00944</name>
</gene>
<name>R3L1C2_ENTFL</name>
<organism evidence="1 2">
    <name type="scientific">Enterococcus faecalis ATCC 6055</name>
    <dbReference type="NCBI Taxonomy" id="1169311"/>
    <lineage>
        <taxon>Bacteria</taxon>
        <taxon>Bacillati</taxon>
        <taxon>Bacillota</taxon>
        <taxon>Bacilli</taxon>
        <taxon>Lactobacillales</taxon>
        <taxon>Enterococcaceae</taxon>
        <taxon>Enterococcus</taxon>
    </lineage>
</organism>
<proteinExistence type="predicted"/>
<sequence>MSRDKTRELAELLEKQELLKKIFLCRLFQKSE</sequence>
<dbReference type="HOGENOM" id="CLU_3389305_0_0_9"/>
<evidence type="ECO:0000313" key="2">
    <source>
        <dbReference type="Proteomes" id="UP000013638"/>
    </source>
</evidence>
<dbReference type="EMBL" id="ASDZ01000015">
    <property type="protein sequence ID" value="EOK14519.1"/>
    <property type="molecule type" value="Genomic_DNA"/>
</dbReference>
<comment type="caution">
    <text evidence="1">The sequence shown here is derived from an EMBL/GenBank/DDBJ whole genome shotgun (WGS) entry which is preliminary data.</text>
</comment>